<dbReference type="AlphaFoldDB" id="A0A7H8NCL6"/>
<evidence type="ECO:0000313" key="1">
    <source>
        <dbReference type="EMBL" id="QKW51508.1"/>
    </source>
</evidence>
<dbReference type="Proteomes" id="UP000509303">
    <property type="component" value="Chromosome"/>
</dbReference>
<protein>
    <submittedName>
        <fullName evidence="1">Uncharacterized protein</fullName>
    </submittedName>
</protein>
<proteinExistence type="predicted"/>
<accession>A0A7H8NCL6</accession>
<sequence>MKTAVDDAARIVAGTVGDDVLTVHRLRVLDESTGDRRALCGAGGPQSETDEWSRAVNCPDCLAAPTE</sequence>
<organism evidence="1 2">
    <name type="scientific">Streptomyces buecherae</name>
    <dbReference type="NCBI Taxonomy" id="2763006"/>
    <lineage>
        <taxon>Bacteria</taxon>
        <taxon>Bacillati</taxon>
        <taxon>Actinomycetota</taxon>
        <taxon>Actinomycetes</taxon>
        <taxon>Kitasatosporales</taxon>
        <taxon>Streptomycetaceae</taxon>
        <taxon>Streptomyces</taxon>
    </lineage>
</organism>
<reference evidence="1 2" key="1">
    <citation type="submission" date="2020-06" db="EMBL/GenBank/DDBJ databases">
        <title>Genome mining for natural products.</title>
        <authorList>
            <person name="Zhang B."/>
            <person name="Shi J."/>
            <person name="Ge H."/>
        </authorList>
    </citation>
    <scope>NUCLEOTIDE SEQUENCE [LARGE SCALE GENOMIC DNA]</scope>
    <source>
        <strain evidence="1 2">NA00687</strain>
    </source>
</reference>
<dbReference type="EMBL" id="CP054929">
    <property type="protein sequence ID" value="QKW51508.1"/>
    <property type="molecule type" value="Genomic_DNA"/>
</dbReference>
<dbReference type="RefSeq" id="WP_176163227.1">
    <property type="nucleotide sequence ID" value="NZ_CP054929.1"/>
</dbReference>
<name>A0A7H8NCL6_9ACTN</name>
<gene>
    <name evidence="1" type="ORF">HUT08_20440</name>
</gene>
<evidence type="ECO:0000313" key="2">
    <source>
        <dbReference type="Proteomes" id="UP000509303"/>
    </source>
</evidence>
<keyword evidence="2" id="KW-1185">Reference proteome</keyword>